<name>A0AA38L7I3_TAXCH</name>
<proteinExistence type="predicted"/>
<dbReference type="InterPro" id="IPR020472">
    <property type="entry name" value="WD40_PAC1"/>
</dbReference>
<dbReference type="FunFam" id="2.130.10.10:FF:000775">
    <property type="entry name" value="BnaA09g28200D protein"/>
    <property type="match status" value="1"/>
</dbReference>
<gene>
    <name evidence="4" type="ORF">KI387_023526</name>
</gene>
<comment type="caution">
    <text evidence="4">The sequence shown here is derived from an EMBL/GenBank/DDBJ whole genome shotgun (WGS) entry which is preliminary data.</text>
</comment>
<dbReference type="InterPro" id="IPR015943">
    <property type="entry name" value="WD40/YVTN_repeat-like_dom_sf"/>
</dbReference>
<feature type="repeat" description="WD" evidence="3">
    <location>
        <begin position="54"/>
        <end position="87"/>
    </location>
</feature>
<dbReference type="InterPro" id="IPR001680">
    <property type="entry name" value="WD40_rpt"/>
</dbReference>
<feature type="repeat" description="WD" evidence="3">
    <location>
        <begin position="10"/>
        <end position="53"/>
    </location>
</feature>
<reference evidence="4 5" key="1">
    <citation type="journal article" date="2021" name="Nat. Plants">
        <title>The Taxus genome provides insights into paclitaxel biosynthesis.</title>
        <authorList>
            <person name="Xiong X."/>
            <person name="Gou J."/>
            <person name="Liao Q."/>
            <person name="Li Y."/>
            <person name="Zhou Q."/>
            <person name="Bi G."/>
            <person name="Li C."/>
            <person name="Du R."/>
            <person name="Wang X."/>
            <person name="Sun T."/>
            <person name="Guo L."/>
            <person name="Liang H."/>
            <person name="Lu P."/>
            <person name="Wu Y."/>
            <person name="Zhang Z."/>
            <person name="Ro D.K."/>
            <person name="Shang Y."/>
            <person name="Huang S."/>
            <person name="Yan J."/>
        </authorList>
    </citation>
    <scope>NUCLEOTIDE SEQUENCE [LARGE SCALE GENOMIC DNA]</scope>
    <source>
        <strain evidence="4">Ta-2019</strain>
    </source>
</reference>
<dbReference type="PROSITE" id="PS50294">
    <property type="entry name" value="WD_REPEATS_REGION"/>
    <property type="match status" value="1"/>
</dbReference>
<keyword evidence="5" id="KW-1185">Reference proteome</keyword>
<dbReference type="Proteomes" id="UP000824469">
    <property type="component" value="Unassembled WGS sequence"/>
</dbReference>
<dbReference type="PANTHER" id="PTHR22844:SF342">
    <property type="entry name" value="AND WD40 DOMAIN PROTEIN, PUTATIVE-RELATED"/>
    <property type="match status" value="1"/>
</dbReference>
<dbReference type="PROSITE" id="PS50082">
    <property type="entry name" value="WD_REPEATS_2"/>
    <property type="match status" value="3"/>
</dbReference>
<dbReference type="PRINTS" id="PR00320">
    <property type="entry name" value="GPROTEINBRPT"/>
</dbReference>
<protein>
    <submittedName>
        <fullName evidence="4">Uncharacterized protein</fullName>
    </submittedName>
</protein>
<dbReference type="SMART" id="SM00320">
    <property type="entry name" value="WD40"/>
    <property type="match status" value="3"/>
</dbReference>
<evidence type="ECO:0000256" key="1">
    <source>
        <dbReference type="ARBA" id="ARBA00022574"/>
    </source>
</evidence>
<dbReference type="Pfam" id="PF00400">
    <property type="entry name" value="WD40"/>
    <property type="match status" value="3"/>
</dbReference>
<evidence type="ECO:0000256" key="2">
    <source>
        <dbReference type="ARBA" id="ARBA00022737"/>
    </source>
</evidence>
<feature type="non-terminal residue" evidence="4">
    <location>
        <position position="1"/>
    </location>
</feature>
<keyword evidence="1 3" id="KW-0853">WD repeat</keyword>
<organism evidence="4 5">
    <name type="scientific">Taxus chinensis</name>
    <name type="common">Chinese yew</name>
    <name type="synonym">Taxus wallichiana var. chinensis</name>
    <dbReference type="NCBI Taxonomy" id="29808"/>
    <lineage>
        <taxon>Eukaryota</taxon>
        <taxon>Viridiplantae</taxon>
        <taxon>Streptophyta</taxon>
        <taxon>Embryophyta</taxon>
        <taxon>Tracheophyta</taxon>
        <taxon>Spermatophyta</taxon>
        <taxon>Pinopsida</taxon>
        <taxon>Pinidae</taxon>
        <taxon>Conifers II</taxon>
        <taxon>Cupressales</taxon>
        <taxon>Taxaceae</taxon>
        <taxon>Taxus</taxon>
    </lineage>
</organism>
<dbReference type="OMA" id="YKSAEIC"/>
<dbReference type="InterPro" id="IPR036322">
    <property type="entry name" value="WD40_repeat_dom_sf"/>
</dbReference>
<evidence type="ECO:0000256" key="3">
    <source>
        <dbReference type="PROSITE-ProRule" id="PRU00221"/>
    </source>
</evidence>
<dbReference type="Gene3D" id="2.130.10.10">
    <property type="entry name" value="YVTN repeat-like/Quinoprotein amine dehydrogenase"/>
    <property type="match status" value="1"/>
</dbReference>
<evidence type="ECO:0000313" key="4">
    <source>
        <dbReference type="EMBL" id="KAH9314899.1"/>
    </source>
</evidence>
<dbReference type="PANTHER" id="PTHR22844">
    <property type="entry name" value="F-BOX AND WD40 DOMAIN PROTEIN"/>
    <property type="match status" value="1"/>
</dbReference>
<evidence type="ECO:0000313" key="5">
    <source>
        <dbReference type="Proteomes" id="UP000824469"/>
    </source>
</evidence>
<feature type="repeat" description="WD" evidence="3">
    <location>
        <begin position="104"/>
        <end position="138"/>
    </location>
</feature>
<dbReference type="EMBL" id="JAHRHJ020000005">
    <property type="protein sequence ID" value="KAH9314899.1"/>
    <property type="molecule type" value="Genomic_DNA"/>
</dbReference>
<dbReference type="InterPro" id="IPR045182">
    <property type="entry name" value="JINGUBANG-like"/>
</dbReference>
<dbReference type="AlphaFoldDB" id="A0AA38L7I3"/>
<accession>A0AA38L7I3</accession>
<keyword evidence="2" id="KW-0677">Repeat</keyword>
<dbReference type="SUPFAM" id="SSF50978">
    <property type="entry name" value="WD40 repeat-like"/>
    <property type="match status" value="1"/>
</dbReference>
<sequence>IRRPRKKRLWMKHADAVSCLAMYSCSEDGFIYSGSWDKTVKVWRLSDFRCIESIPAHNDAVNAVACARINGGLLFTGSADGTVRIWSRRTTGRNTKHDHVATLVKSGSGAVNCLGMSGDESILYCGTSDGRIYYWNMDYKSAEICSKGVQVLHKNALICASQL</sequence>